<comment type="catalytic activity">
    <reaction evidence="9">
        <text>docosanoyl-CoA + oxidized [electron-transfer flavoprotein] + H(+) = (2E)-docosenoyl-CoA + reduced [electron-transfer flavoprotein]</text>
        <dbReference type="Rhea" id="RHEA:47228"/>
        <dbReference type="Rhea" id="RHEA-COMP:10685"/>
        <dbReference type="Rhea" id="RHEA-COMP:10686"/>
        <dbReference type="ChEBI" id="CHEBI:15378"/>
        <dbReference type="ChEBI" id="CHEBI:57692"/>
        <dbReference type="ChEBI" id="CHEBI:58307"/>
        <dbReference type="ChEBI" id="CHEBI:65059"/>
        <dbReference type="ChEBI" id="CHEBI:74692"/>
    </reaction>
    <physiologicalReaction direction="left-to-right" evidence="9">
        <dbReference type="Rhea" id="RHEA:47229"/>
    </physiologicalReaction>
</comment>
<gene>
    <name evidence="16" type="ORF">RFI_28113</name>
</gene>
<evidence type="ECO:0000256" key="7">
    <source>
        <dbReference type="ARBA" id="ARBA00046026"/>
    </source>
</evidence>
<dbReference type="SUPFAM" id="SSF56645">
    <property type="entry name" value="Acyl-CoA dehydrogenase NM domain-like"/>
    <property type="match status" value="1"/>
</dbReference>
<comment type="subcellular location">
    <subcellularLocation>
        <location evidence="1">Mitochondrion membrane</location>
    </subcellularLocation>
</comment>
<dbReference type="InterPro" id="IPR037069">
    <property type="entry name" value="AcylCoA_DH/ox_N_sf"/>
</dbReference>
<dbReference type="Gene3D" id="2.40.110.10">
    <property type="entry name" value="Butyryl-CoA Dehydrogenase, subunit A, domain 2"/>
    <property type="match status" value="1"/>
</dbReference>
<dbReference type="GO" id="GO:0050660">
    <property type="term" value="F:flavin adenine dinucleotide binding"/>
    <property type="evidence" value="ECO:0007669"/>
    <property type="project" value="InterPro"/>
</dbReference>
<dbReference type="InterPro" id="IPR013786">
    <property type="entry name" value="AcylCoA_DH/ox_N"/>
</dbReference>
<organism evidence="16 17">
    <name type="scientific">Reticulomyxa filosa</name>
    <dbReference type="NCBI Taxonomy" id="46433"/>
    <lineage>
        <taxon>Eukaryota</taxon>
        <taxon>Sar</taxon>
        <taxon>Rhizaria</taxon>
        <taxon>Retaria</taxon>
        <taxon>Foraminifera</taxon>
        <taxon>Monothalamids</taxon>
        <taxon>Reticulomyxidae</taxon>
        <taxon>Reticulomyxa</taxon>
    </lineage>
</organism>
<dbReference type="Proteomes" id="UP000023152">
    <property type="component" value="Unassembled WGS sequence"/>
</dbReference>
<dbReference type="InterPro" id="IPR046373">
    <property type="entry name" value="Acyl-CoA_Oxase/DH_mid-dom_sf"/>
</dbReference>
<comment type="catalytic activity">
    <reaction evidence="8">
        <text>a 2,3-saturated acyl-CoA + oxidized [electron-transfer flavoprotein] + H(+) = a (2E)-enoyl-CoA + reduced [electron-transfer flavoprotein]</text>
        <dbReference type="Rhea" id="RHEA:44704"/>
        <dbReference type="Rhea" id="RHEA-COMP:10685"/>
        <dbReference type="Rhea" id="RHEA-COMP:10686"/>
        <dbReference type="ChEBI" id="CHEBI:15378"/>
        <dbReference type="ChEBI" id="CHEBI:57692"/>
        <dbReference type="ChEBI" id="CHEBI:58307"/>
        <dbReference type="ChEBI" id="CHEBI:58856"/>
        <dbReference type="ChEBI" id="CHEBI:65111"/>
    </reaction>
    <physiologicalReaction direction="left-to-right" evidence="8">
        <dbReference type="Rhea" id="RHEA:44705"/>
    </physiologicalReaction>
</comment>
<dbReference type="InterPro" id="IPR009100">
    <property type="entry name" value="AcylCoA_DH/oxidase_NM_dom_sf"/>
</dbReference>
<dbReference type="AlphaFoldDB" id="X6M5K4"/>
<keyword evidence="3" id="KW-0276">Fatty acid metabolism</keyword>
<dbReference type="EMBL" id="ASPP01024183">
    <property type="protein sequence ID" value="ETO09273.1"/>
    <property type="molecule type" value="Genomic_DNA"/>
</dbReference>
<comment type="function">
    <text evidence="7">Acyl-CoA dehydrogenase, that exhibits maximal activity towards saturated C22-CoA. Probably participates in beta-oxydation and energy production but could also play a role in the metabolism of specific fatty acids to control fatty acids composition of cellular lipids in brain.</text>
</comment>
<evidence type="ECO:0000256" key="6">
    <source>
        <dbReference type="ARBA" id="ARBA00040622"/>
    </source>
</evidence>
<evidence type="ECO:0000313" key="17">
    <source>
        <dbReference type="Proteomes" id="UP000023152"/>
    </source>
</evidence>
<dbReference type="InterPro" id="IPR002575">
    <property type="entry name" value="Aminoglycoside_PTrfase"/>
</dbReference>
<dbReference type="OrthoDB" id="434771at2759"/>
<evidence type="ECO:0000256" key="2">
    <source>
        <dbReference type="ARBA" id="ARBA00005005"/>
    </source>
</evidence>
<dbReference type="SUPFAM" id="SSF56112">
    <property type="entry name" value="Protein kinase-like (PK-like)"/>
    <property type="match status" value="1"/>
</dbReference>
<evidence type="ECO:0000313" key="16">
    <source>
        <dbReference type="EMBL" id="ETO09273.1"/>
    </source>
</evidence>
<evidence type="ECO:0000256" key="11">
    <source>
        <dbReference type="ARBA" id="ARBA00048395"/>
    </source>
</evidence>
<comment type="catalytic activity">
    <reaction evidence="10">
        <text>tetracosanoyl-CoA + oxidized [electron-transfer flavoprotein] + H(+) = (2E)-tetracosenoyl-CoA + reduced [electron-transfer flavoprotein]</text>
        <dbReference type="Rhea" id="RHEA:47232"/>
        <dbReference type="Rhea" id="RHEA-COMP:10685"/>
        <dbReference type="Rhea" id="RHEA-COMP:10686"/>
        <dbReference type="ChEBI" id="CHEBI:15378"/>
        <dbReference type="ChEBI" id="CHEBI:57692"/>
        <dbReference type="ChEBI" id="CHEBI:58307"/>
        <dbReference type="ChEBI" id="CHEBI:65052"/>
        <dbReference type="ChEBI" id="CHEBI:74693"/>
    </reaction>
    <physiologicalReaction direction="left-to-right" evidence="10">
        <dbReference type="Rhea" id="RHEA:47233"/>
    </physiologicalReaction>
</comment>
<evidence type="ECO:0000259" key="15">
    <source>
        <dbReference type="Pfam" id="PF02771"/>
    </source>
</evidence>
<dbReference type="InterPro" id="IPR050741">
    <property type="entry name" value="Acyl-CoA_dehydrogenase"/>
</dbReference>
<evidence type="ECO:0000256" key="10">
    <source>
        <dbReference type="ARBA" id="ARBA00048086"/>
    </source>
</evidence>
<sequence>MIHSVNLYDVNLVDLVKRESNNNNNNNNNNNGSYGDYVKRLQHRWMTQYERARFEETENETVKQLFAALKQYKRRDFCGDENEPNGLIHGDFRLDNVIFDPTQHKIVAVLDWELSTIGHPLTDVATCALFYVFESGIPKHWNIPSSPSSSSSSFTNFTGLKGLPLRTLGIPSELEFLQYYLQSLDCQASLFQHFSFPIRDWNFYLALSLFRNIGIFQGIYGRIKQGNASNPIFSLQLFRMLIQYLADVALQALNRADLFQSLQYSALVQSQSQSKRTLQQIHAAIIPLHLQPFRDLFSKNFYQHYANLNFFIQAHVVPETKKYALFYSNPKNKWKIYPGMEKLKETAKSLHLWNLFLPKEYPEGAGLANIEYAPLCELTGLHPAITPEVTNCAAPDTGNMEVLAKYGNAWQKEKYLKPLLEGKIRSCFAMTERDEASSDARNINCKITRTQDGKYYVINGRKW</sequence>
<feature type="domain" description="Aminoglycoside phosphotransferase" evidence="14">
    <location>
        <begin position="33"/>
        <end position="134"/>
    </location>
</feature>
<evidence type="ECO:0000259" key="14">
    <source>
        <dbReference type="Pfam" id="PF01636"/>
    </source>
</evidence>
<evidence type="ECO:0000256" key="9">
    <source>
        <dbReference type="ARBA" id="ARBA00048020"/>
    </source>
</evidence>
<comment type="catalytic activity">
    <reaction evidence="11">
        <text>tricosanoyl-CoA + oxidized [electron-transfer flavoprotein] + H(+) = (2E)-tricosenoyl-CoA + reduced [electron-transfer flavoprotein]</text>
        <dbReference type="Rhea" id="RHEA:48220"/>
        <dbReference type="Rhea" id="RHEA-COMP:10685"/>
        <dbReference type="Rhea" id="RHEA-COMP:10686"/>
        <dbReference type="ChEBI" id="CHEBI:15378"/>
        <dbReference type="ChEBI" id="CHEBI:57692"/>
        <dbReference type="ChEBI" id="CHEBI:58307"/>
        <dbReference type="ChEBI" id="CHEBI:90118"/>
        <dbReference type="ChEBI" id="CHEBI:90119"/>
    </reaction>
    <physiologicalReaction direction="left-to-right" evidence="11">
        <dbReference type="Rhea" id="RHEA:48221"/>
    </physiologicalReaction>
</comment>
<dbReference type="GO" id="GO:0003995">
    <property type="term" value="F:acyl-CoA dehydrogenase activity"/>
    <property type="evidence" value="ECO:0007669"/>
    <property type="project" value="TreeGrafter"/>
</dbReference>
<comment type="caution">
    <text evidence="16">The sequence shown here is derived from an EMBL/GenBank/DDBJ whole genome shotgun (WGS) entry which is preliminary data.</text>
</comment>
<accession>X6M5K4</accession>
<comment type="catalytic activity">
    <reaction evidence="13">
        <text>eicosanoyl-CoA + oxidized [electron-transfer flavoprotein] + H(+) = (2E)-eicosenoyl-CoA + reduced [electron-transfer flavoprotein]</text>
        <dbReference type="Rhea" id="RHEA:47236"/>
        <dbReference type="Rhea" id="RHEA-COMP:10685"/>
        <dbReference type="Rhea" id="RHEA-COMP:10686"/>
        <dbReference type="ChEBI" id="CHEBI:15378"/>
        <dbReference type="ChEBI" id="CHEBI:57380"/>
        <dbReference type="ChEBI" id="CHEBI:57692"/>
        <dbReference type="ChEBI" id="CHEBI:58307"/>
        <dbReference type="ChEBI" id="CHEBI:74691"/>
    </reaction>
    <physiologicalReaction direction="left-to-right" evidence="13">
        <dbReference type="Rhea" id="RHEA:47237"/>
    </physiologicalReaction>
</comment>
<protein>
    <recommendedName>
        <fullName evidence="6">Acyl-CoA dehydrogenase family member 11</fullName>
    </recommendedName>
</protein>
<name>X6M5K4_RETFI</name>
<dbReference type="Pfam" id="PF02771">
    <property type="entry name" value="Acyl-CoA_dh_N"/>
    <property type="match status" value="1"/>
</dbReference>
<dbReference type="InterPro" id="IPR011009">
    <property type="entry name" value="Kinase-like_dom_sf"/>
</dbReference>
<dbReference type="Pfam" id="PF01636">
    <property type="entry name" value="APH"/>
    <property type="match status" value="1"/>
</dbReference>
<keyword evidence="4" id="KW-0560">Oxidoreductase</keyword>
<proteinExistence type="predicted"/>
<evidence type="ECO:0000256" key="13">
    <source>
        <dbReference type="ARBA" id="ARBA00049140"/>
    </source>
</evidence>
<keyword evidence="3" id="KW-0443">Lipid metabolism</keyword>
<keyword evidence="17" id="KW-1185">Reference proteome</keyword>
<dbReference type="Gene3D" id="1.10.540.10">
    <property type="entry name" value="Acyl-CoA dehydrogenase/oxidase, N-terminal domain"/>
    <property type="match status" value="1"/>
</dbReference>
<dbReference type="GO" id="GO:0033539">
    <property type="term" value="P:fatty acid beta-oxidation using acyl-CoA dehydrogenase"/>
    <property type="evidence" value="ECO:0007669"/>
    <property type="project" value="TreeGrafter"/>
</dbReference>
<evidence type="ECO:0000256" key="8">
    <source>
        <dbReference type="ARBA" id="ARBA00047443"/>
    </source>
</evidence>
<reference evidence="16 17" key="1">
    <citation type="journal article" date="2013" name="Curr. Biol.">
        <title>The Genome of the Foraminiferan Reticulomyxa filosa.</title>
        <authorList>
            <person name="Glockner G."/>
            <person name="Hulsmann N."/>
            <person name="Schleicher M."/>
            <person name="Noegel A.A."/>
            <person name="Eichinger L."/>
            <person name="Gallinger C."/>
            <person name="Pawlowski J."/>
            <person name="Sierra R."/>
            <person name="Euteneuer U."/>
            <person name="Pillet L."/>
            <person name="Moustafa A."/>
            <person name="Platzer M."/>
            <person name="Groth M."/>
            <person name="Szafranski K."/>
            <person name="Schliwa M."/>
        </authorList>
    </citation>
    <scope>NUCLEOTIDE SEQUENCE [LARGE SCALE GENOMIC DNA]</scope>
</reference>
<comment type="catalytic activity">
    <reaction evidence="12">
        <text>hexacosanoyl-CoA + oxidized [electron-transfer flavoprotein] + H(+) = (2E)-hexacosenoyl-CoA + reduced [electron-transfer flavoprotein]</text>
        <dbReference type="Rhea" id="RHEA:48216"/>
        <dbReference type="Rhea" id="RHEA-COMP:10685"/>
        <dbReference type="Rhea" id="RHEA-COMP:10686"/>
        <dbReference type="ChEBI" id="CHEBI:15378"/>
        <dbReference type="ChEBI" id="CHEBI:57692"/>
        <dbReference type="ChEBI" id="CHEBI:58307"/>
        <dbReference type="ChEBI" id="CHEBI:64868"/>
        <dbReference type="ChEBI" id="CHEBI:74281"/>
    </reaction>
    <physiologicalReaction direction="left-to-right" evidence="12">
        <dbReference type="Rhea" id="RHEA:48217"/>
    </physiologicalReaction>
</comment>
<dbReference type="GO" id="GO:0005737">
    <property type="term" value="C:cytoplasm"/>
    <property type="evidence" value="ECO:0007669"/>
    <property type="project" value="TreeGrafter"/>
</dbReference>
<evidence type="ECO:0000256" key="1">
    <source>
        <dbReference type="ARBA" id="ARBA00004325"/>
    </source>
</evidence>
<keyword evidence="5" id="KW-0472">Membrane</keyword>
<evidence type="ECO:0000256" key="4">
    <source>
        <dbReference type="ARBA" id="ARBA00023002"/>
    </source>
</evidence>
<feature type="domain" description="Acyl-CoA dehydrogenase/oxidase N-terminal" evidence="15">
    <location>
        <begin position="336"/>
        <end position="423"/>
    </location>
</feature>
<evidence type="ECO:0000256" key="5">
    <source>
        <dbReference type="ARBA" id="ARBA00023136"/>
    </source>
</evidence>
<comment type="pathway">
    <text evidence="2">Lipid metabolism; fatty acid beta-oxidation.</text>
</comment>
<evidence type="ECO:0000256" key="3">
    <source>
        <dbReference type="ARBA" id="ARBA00022832"/>
    </source>
</evidence>
<dbReference type="PANTHER" id="PTHR48083:SF13">
    <property type="entry name" value="ACYL-COA DEHYDROGENASE FAMILY MEMBER 11"/>
    <property type="match status" value="1"/>
</dbReference>
<dbReference type="PANTHER" id="PTHR48083">
    <property type="entry name" value="MEDIUM-CHAIN SPECIFIC ACYL-COA DEHYDROGENASE, MITOCHONDRIAL-RELATED"/>
    <property type="match status" value="1"/>
</dbReference>
<evidence type="ECO:0000256" key="12">
    <source>
        <dbReference type="ARBA" id="ARBA00048399"/>
    </source>
</evidence>
<dbReference type="Gene3D" id="3.90.1200.10">
    <property type="match status" value="1"/>
</dbReference>